<organism evidence="1">
    <name type="scientific">Lepeophtheirus salmonis</name>
    <name type="common">Salmon louse</name>
    <name type="synonym">Caligus salmonis</name>
    <dbReference type="NCBI Taxonomy" id="72036"/>
    <lineage>
        <taxon>Eukaryota</taxon>
        <taxon>Metazoa</taxon>
        <taxon>Ecdysozoa</taxon>
        <taxon>Arthropoda</taxon>
        <taxon>Crustacea</taxon>
        <taxon>Multicrustacea</taxon>
        <taxon>Hexanauplia</taxon>
        <taxon>Copepoda</taxon>
        <taxon>Siphonostomatoida</taxon>
        <taxon>Caligidae</taxon>
        <taxon>Lepeophtheirus</taxon>
    </lineage>
</organism>
<dbReference type="EMBL" id="HACA01026405">
    <property type="protein sequence ID" value="CDW43766.1"/>
    <property type="molecule type" value="Transcribed_RNA"/>
</dbReference>
<proteinExistence type="predicted"/>
<accession>A0A0K2V1A7</accession>
<evidence type="ECO:0000313" key="1">
    <source>
        <dbReference type="EMBL" id="CDW43766.1"/>
    </source>
</evidence>
<protein>
    <submittedName>
        <fullName evidence="1">Uncharacterized protein</fullName>
    </submittedName>
</protein>
<dbReference type="AlphaFoldDB" id="A0A0K2V1A7"/>
<name>A0A0K2V1A7_LEPSM</name>
<sequence>MKFRTPMKERYIKLILHPKLRNGTINTKNLVLQEENGEIRKHYTQHVGDILVVSSTILNCNSN</sequence>
<reference evidence="1" key="1">
    <citation type="submission" date="2014-05" db="EMBL/GenBank/DDBJ databases">
        <authorList>
            <person name="Chronopoulou M."/>
        </authorList>
    </citation>
    <scope>NUCLEOTIDE SEQUENCE</scope>
    <source>
        <tissue evidence="1">Whole organism</tissue>
    </source>
</reference>